<dbReference type="STRING" id="75906.THERU_03325"/>
<dbReference type="HOGENOM" id="CLU_2990570_0_0_0"/>
<name>W0DF47_9AQUI</name>
<dbReference type="EMBL" id="CP007028">
    <property type="protein sequence ID" value="AHE95872.1"/>
    <property type="molecule type" value="Genomic_DNA"/>
</dbReference>
<evidence type="ECO:0000313" key="1">
    <source>
        <dbReference type="EMBL" id="AHE95872.1"/>
    </source>
</evidence>
<reference evidence="1 2" key="1">
    <citation type="submission" date="2013-12" db="EMBL/GenBank/DDBJ databases">
        <authorList>
            <consortium name="DOE Joint Genome Institute"/>
            <person name="Eisen J."/>
            <person name="Huntemann M."/>
            <person name="Han J."/>
            <person name="Chen A."/>
            <person name="Kyrpides N."/>
            <person name="Mavromatis K."/>
            <person name="Markowitz V."/>
            <person name="Palaniappan K."/>
            <person name="Ivanova N."/>
            <person name="Schaumberg A."/>
            <person name="Pati A."/>
            <person name="Liolios K."/>
            <person name="Nordberg H.P."/>
            <person name="Cantor M.N."/>
            <person name="Hua S.X."/>
            <person name="Woyke T."/>
        </authorList>
    </citation>
    <scope>NUCLEOTIDE SEQUENCE [LARGE SCALE GENOMIC DNA]</scope>
    <source>
        <strain evidence="1 2">DSM 23557</strain>
    </source>
</reference>
<dbReference type="AlphaFoldDB" id="W0DF47"/>
<protein>
    <submittedName>
        <fullName evidence="1">Uncharacterized protein</fullName>
    </submittedName>
</protein>
<gene>
    <name evidence="1" type="ORF">THERU_03325</name>
</gene>
<organism evidence="2">
    <name type="scientific">Thermocrinis ruber</name>
    <dbReference type="NCBI Taxonomy" id="75906"/>
    <lineage>
        <taxon>Bacteria</taxon>
        <taxon>Pseudomonadati</taxon>
        <taxon>Aquificota</taxon>
        <taxon>Aquificia</taxon>
        <taxon>Aquificales</taxon>
        <taxon>Aquificaceae</taxon>
        <taxon>Thermocrinis</taxon>
    </lineage>
</organism>
<dbReference type="RefSeq" id="WP_169727085.1">
    <property type="nucleotide sequence ID" value="NZ_CP007028.1"/>
</dbReference>
<accession>W0DF47</accession>
<dbReference type="KEGG" id="trd:THERU_03325"/>
<sequence>MKVQILVNGKEVKLKDFPKRALYNVVLGFLKSLKLEEEPKEVVLKLEVEEEKT</sequence>
<proteinExistence type="predicted"/>
<dbReference type="Proteomes" id="UP000018914">
    <property type="component" value="Chromosome"/>
</dbReference>
<evidence type="ECO:0000313" key="2">
    <source>
        <dbReference type="Proteomes" id="UP000018914"/>
    </source>
</evidence>
<keyword evidence="2" id="KW-1185">Reference proteome</keyword>